<dbReference type="PANTHER" id="PTHR12143:SF39">
    <property type="entry name" value="SECRETED PROTEIN"/>
    <property type="match status" value="1"/>
</dbReference>
<dbReference type="GO" id="GO:0000224">
    <property type="term" value="F:peptide-N4-(N-acetyl-beta-glucosaminyl)asparagine amidase activity"/>
    <property type="evidence" value="ECO:0007669"/>
    <property type="project" value="TreeGrafter"/>
</dbReference>
<proteinExistence type="predicted"/>
<evidence type="ECO:0000313" key="3">
    <source>
        <dbReference type="EMBL" id="VAX15409.1"/>
    </source>
</evidence>
<feature type="non-terminal residue" evidence="3">
    <location>
        <position position="656"/>
    </location>
</feature>
<dbReference type="GO" id="GO:0005975">
    <property type="term" value="P:carbohydrate metabolic process"/>
    <property type="evidence" value="ECO:0007669"/>
    <property type="project" value="InterPro"/>
</dbReference>
<dbReference type="PROSITE" id="PS51257">
    <property type="entry name" value="PROKAR_LIPOPROTEIN"/>
    <property type="match status" value="1"/>
</dbReference>
<dbReference type="NCBIfam" id="TIGR01180">
    <property type="entry name" value="aman2_put"/>
    <property type="match status" value="1"/>
</dbReference>
<feature type="domain" description="Glycosyl hydrolase family 92 N-terminal" evidence="2">
    <location>
        <begin position="37"/>
        <end position="279"/>
    </location>
</feature>
<protein>
    <submittedName>
        <fullName evidence="3">Alpha-1,2-mannosidase</fullName>
    </submittedName>
</protein>
<dbReference type="GO" id="GO:0005829">
    <property type="term" value="C:cytosol"/>
    <property type="evidence" value="ECO:0007669"/>
    <property type="project" value="TreeGrafter"/>
</dbReference>
<accession>A0A3B1BB25</accession>
<dbReference type="InterPro" id="IPR041371">
    <property type="entry name" value="GH92_N"/>
</dbReference>
<sequence length="656" mass="74505">MKNLTYRFTRLFGALASALIVVISFVSCSKQKEPVDYVDPFIGTNFFGHTFPGASVPFAMVHLSPDVDTQGWTYASGYNYQDNSIIGFSHTHWSGVGMVNGGEILLMPTVGDKNNVLPGSKENPDEGYRSRFSHADETASAGYYSVILKDYNIKVELTSTQRAGFHRYTFPEAKNSARIVLDVGHQIGNMNSKGKSHLKIIYNNRIEGSKSAGLGTVYFVAEFNKPFLYYGTFDALYKAPESGDGIFPYKDEEIGDKIGAYVYYSTTKNEQILVKVGISYTSIEGARKNLEAEIPHWDFDKVKNDARKIWAKELSRITIDGATEDQKQIFYTAAYHSFLALYISQDVDGKYFGSDGQIHEAKDHDFYGSFSCWDTYRSQHPLLTLTAPDHVNDMMKSIVDKVKNYGWLPAQHFLNVFGETMVGDHLIPIIVDAYKKGYRDYDIDLLYEAMRKKALEHPKPPVPVYAGRSGLDYYMNIGYTPVDKVPEAVPNTLELAYDDWCIAQLAKELGKEDDYNLFMKRAGNYRNVWDSETEFFRPRKLDGSFLEEQNGREQGIVETATGLTYYKYFDPLLVGRRPNRHYTESNAWQYLWAVQHDVQGLINLFGSKEKFINKLDTFFEMTSTITPPKYAGISGTIGQYVHGNQPSHHVAYLYDF</sequence>
<dbReference type="InterPro" id="IPR050883">
    <property type="entry name" value="PNGase"/>
</dbReference>
<dbReference type="InterPro" id="IPR014718">
    <property type="entry name" value="GH-type_carb-bd"/>
</dbReference>
<evidence type="ECO:0000259" key="1">
    <source>
        <dbReference type="Pfam" id="PF07971"/>
    </source>
</evidence>
<dbReference type="Gene3D" id="2.70.98.10">
    <property type="match status" value="1"/>
</dbReference>
<dbReference type="InterPro" id="IPR005887">
    <property type="entry name" value="GH92_a_mannosidase_put"/>
</dbReference>
<dbReference type="InterPro" id="IPR008928">
    <property type="entry name" value="6-hairpin_glycosidase_sf"/>
</dbReference>
<dbReference type="EMBL" id="UOGD01000021">
    <property type="protein sequence ID" value="VAX15409.1"/>
    <property type="molecule type" value="Genomic_DNA"/>
</dbReference>
<reference evidence="3" key="1">
    <citation type="submission" date="2018-06" db="EMBL/GenBank/DDBJ databases">
        <authorList>
            <person name="Zhirakovskaya E."/>
        </authorList>
    </citation>
    <scope>NUCLEOTIDE SEQUENCE</scope>
</reference>
<name>A0A3B1BB25_9ZZZZ</name>
<dbReference type="AlphaFoldDB" id="A0A3B1BB25"/>
<dbReference type="Pfam" id="PF07971">
    <property type="entry name" value="Glyco_hydro_92"/>
    <property type="match status" value="1"/>
</dbReference>
<dbReference type="SUPFAM" id="SSF48208">
    <property type="entry name" value="Six-hairpin glycosidases"/>
    <property type="match status" value="1"/>
</dbReference>
<dbReference type="Pfam" id="PF17678">
    <property type="entry name" value="Glyco_hydro_92N"/>
    <property type="match status" value="1"/>
</dbReference>
<gene>
    <name evidence="3" type="ORF">MNBD_IGNAVI01-682</name>
</gene>
<dbReference type="GO" id="GO:0006516">
    <property type="term" value="P:glycoprotein catabolic process"/>
    <property type="evidence" value="ECO:0007669"/>
    <property type="project" value="TreeGrafter"/>
</dbReference>
<dbReference type="Gene3D" id="3.30.2080.10">
    <property type="entry name" value="GH92 mannosidase domain"/>
    <property type="match status" value="1"/>
</dbReference>
<feature type="domain" description="Glycosyl hydrolase family 92" evidence="1">
    <location>
        <begin position="285"/>
        <end position="656"/>
    </location>
</feature>
<organism evidence="3">
    <name type="scientific">hydrothermal vent metagenome</name>
    <dbReference type="NCBI Taxonomy" id="652676"/>
    <lineage>
        <taxon>unclassified sequences</taxon>
        <taxon>metagenomes</taxon>
        <taxon>ecological metagenomes</taxon>
    </lineage>
</organism>
<dbReference type="GO" id="GO:0030246">
    <property type="term" value="F:carbohydrate binding"/>
    <property type="evidence" value="ECO:0007669"/>
    <property type="project" value="InterPro"/>
</dbReference>
<evidence type="ECO:0000259" key="2">
    <source>
        <dbReference type="Pfam" id="PF17678"/>
    </source>
</evidence>
<dbReference type="InterPro" id="IPR012939">
    <property type="entry name" value="Glyco_hydro_92"/>
</dbReference>
<dbReference type="Gene3D" id="1.20.1050.60">
    <property type="entry name" value="alpha-1,2-mannosidase"/>
    <property type="match status" value="1"/>
</dbReference>
<dbReference type="PANTHER" id="PTHR12143">
    <property type="entry name" value="PEPTIDE N-GLYCANASE PNGASE -RELATED"/>
    <property type="match status" value="1"/>
</dbReference>
<dbReference type="Gene3D" id="1.20.1610.10">
    <property type="entry name" value="alpha-1,2-mannosidases domains"/>
    <property type="match status" value="1"/>
</dbReference>